<protein>
    <submittedName>
        <fullName evidence="2">Unannotated protein</fullName>
    </submittedName>
</protein>
<proteinExistence type="predicted"/>
<evidence type="ECO:0000313" key="2">
    <source>
        <dbReference type="EMBL" id="CAB4696487.1"/>
    </source>
</evidence>
<dbReference type="EMBL" id="CAEZXR010000061">
    <property type="protein sequence ID" value="CAB4696487.1"/>
    <property type="molecule type" value="Genomic_DNA"/>
</dbReference>
<dbReference type="Pfam" id="PF14016">
    <property type="entry name" value="DUF4232"/>
    <property type="match status" value="1"/>
</dbReference>
<evidence type="ECO:0000259" key="1">
    <source>
        <dbReference type="Pfam" id="PF14016"/>
    </source>
</evidence>
<accession>A0A6J6PCU6</accession>
<organism evidence="2">
    <name type="scientific">freshwater metagenome</name>
    <dbReference type="NCBI Taxonomy" id="449393"/>
    <lineage>
        <taxon>unclassified sequences</taxon>
        <taxon>metagenomes</taxon>
        <taxon>ecological metagenomes</taxon>
    </lineage>
</organism>
<sequence length="171" mass="17689">MSSTRITRFAVALVASAAVTMLGAPAGADASDVRACTNADLSASYHATDAAMSHRYGRIVLTNTSDSACSTGGYGGLSYVGHGDGTQVGAAAERDPSTVRTLVVQPGARVVSRVSETEAGVYPKKACHPTKVDGFRVYVPNSTESQFVAHPTTGCSSSSVELLSHRALRRP</sequence>
<feature type="domain" description="DUF4232" evidence="1">
    <location>
        <begin position="36"/>
        <end position="158"/>
    </location>
</feature>
<reference evidence="2" key="1">
    <citation type="submission" date="2020-05" db="EMBL/GenBank/DDBJ databases">
        <authorList>
            <person name="Chiriac C."/>
            <person name="Salcher M."/>
            <person name="Ghai R."/>
            <person name="Kavagutti S V."/>
        </authorList>
    </citation>
    <scope>NUCLEOTIDE SEQUENCE</scope>
</reference>
<gene>
    <name evidence="2" type="ORF">UFOPK2579_00701</name>
</gene>
<dbReference type="AlphaFoldDB" id="A0A6J6PCU6"/>
<dbReference type="InterPro" id="IPR025326">
    <property type="entry name" value="DUF4232"/>
</dbReference>
<name>A0A6J6PCU6_9ZZZZ</name>